<dbReference type="EMBL" id="AP018046">
    <property type="protein sequence ID" value="BAX55396.1"/>
    <property type="molecule type" value="Genomic_DNA"/>
</dbReference>
<dbReference type="PANTHER" id="PTHR43617">
    <property type="entry name" value="L-AMINO ACID N-ACETYLTRANSFERASE"/>
    <property type="match status" value="1"/>
</dbReference>
<reference evidence="4" key="2">
    <citation type="submission" date="2017-05" db="EMBL/GenBank/DDBJ databases">
        <title>Whole genome sequence of fish pathogenic bacteria, Photobacterium damselae subsp. piscicida, strain 91-197, isolated from hybrid striped bass (Morone sp.) in USA.</title>
        <authorList>
            <person name="Teru Y."/>
            <person name="Hikima J."/>
            <person name="Kono T."/>
            <person name="Sakai M."/>
            <person name="Takano T."/>
            <person name="Hawke J.P."/>
            <person name="Takeyama H."/>
            <person name="Aoki T."/>
        </authorList>
    </citation>
    <scope>NUCLEOTIDE SEQUENCE [LARGE SCALE GENOMIC DNA]</scope>
    <source>
        <strain evidence="4">91-197</strain>
    </source>
</reference>
<dbReference type="Proteomes" id="UP000516656">
    <property type="component" value="Chromosome 2"/>
</dbReference>
<organism evidence="3 5">
    <name type="scientific">Photobacterium damsela subsp. piscicida</name>
    <name type="common">Pasteurella piscicida</name>
    <dbReference type="NCBI Taxonomy" id="38294"/>
    <lineage>
        <taxon>Bacteria</taxon>
        <taxon>Pseudomonadati</taxon>
        <taxon>Pseudomonadota</taxon>
        <taxon>Gammaproteobacteria</taxon>
        <taxon>Vibrionales</taxon>
        <taxon>Vibrionaceae</taxon>
        <taxon>Photobacterium</taxon>
    </lineage>
</organism>
<evidence type="ECO:0000313" key="4">
    <source>
        <dbReference type="Proteomes" id="UP000218676"/>
    </source>
</evidence>
<dbReference type="Proteomes" id="UP000218676">
    <property type="component" value="Chromosome 2"/>
</dbReference>
<dbReference type="CDD" id="cd04301">
    <property type="entry name" value="NAT_SF"/>
    <property type="match status" value="1"/>
</dbReference>
<evidence type="ECO:0000313" key="5">
    <source>
        <dbReference type="Proteomes" id="UP000516656"/>
    </source>
</evidence>
<dbReference type="GO" id="GO:0016747">
    <property type="term" value="F:acyltransferase activity, transferring groups other than amino-acyl groups"/>
    <property type="evidence" value="ECO:0007669"/>
    <property type="project" value="InterPro"/>
</dbReference>
<dbReference type="AlphaFoldDB" id="A0A1V1VDL0"/>
<evidence type="ECO:0000313" key="2">
    <source>
        <dbReference type="EMBL" id="BAX55396.1"/>
    </source>
</evidence>
<protein>
    <submittedName>
        <fullName evidence="2">Acetyltransferase GNAT family protein</fullName>
    </submittedName>
    <submittedName>
        <fullName evidence="3">N-acetyltransferase</fullName>
    </submittedName>
</protein>
<dbReference type="EMBL" id="CP061855">
    <property type="protein sequence ID" value="QOD58257.1"/>
    <property type="molecule type" value="Genomic_DNA"/>
</dbReference>
<sequence>MNIRAESPLDIEQIESLTYAAFENHPHHEPGAKPTEHLIVNKLRESNALTISLVCEDDSQLVGHIAFSPVLINGKESQWCGLGPVSVIPGQQGKGIGHALIQQGIVQAQALGFKGVVLLGELEYYTRFGFTPSPKLTLDGVPPEFFLVKALEGEIPSGEVSYHPAFFE</sequence>
<evidence type="ECO:0000313" key="3">
    <source>
        <dbReference type="EMBL" id="QOD58257.1"/>
    </source>
</evidence>
<reference evidence="2" key="1">
    <citation type="journal article" date="2017" name="Genome Announc.">
        <title>Whole-Genome Sequence of Photobacterium damselae subsp. piscicida Strain 91-197, Isolated from Hybrid Striped Bass (Morone sp.) in the United States.</title>
        <authorList>
            <person name="Teru Y."/>
            <person name="Hikima J."/>
            <person name="Kono T."/>
            <person name="Sakai M."/>
            <person name="Takano T."/>
            <person name="Hawke J.P."/>
            <person name="Takeyama H."/>
            <person name="Aoki T."/>
        </authorList>
    </citation>
    <scope>NUCLEOTIDE SEQUENCE</scope>
    <source>
        <strain evidence="2">91-197</strain>
    </source>
</reference>
<accession>A0A1V1VDL0</accession>
<dbReference type="InterPro" id="IPR016181">
    <property type="entry name" value="Acyl_CoA_acyltransferase"/>
</dbReference>
<gene>
    <name evidence="3" type="ORF">IC627_21115</name>
    <name evidence="2" type="ORF">PDPUS_2_00810</name>
</gene>
<proteinExistence type="predicted"/>
<dbReference type="Pfam" id="PF00583">
    <property type="entry name" value="Acetyltransf_1"/>
    <property type="match status" value="1"/>
</dbReference>
<evidence type="ECO:0000259" key="1">
    <source>
        <dbReference type="PROSITE" id="PS51186"/>
    </source>
</evidence>
<name>A0A1V1VDL0_PHODP</name>
<dbReference type="SUPFAM" id="SSF55729">
    <property type="entry name" value="Acyl-CoA N-acyltransferases (Nat)"/>
    <property type="match status" value="1"/>
</dbReference>
<dbReference type="PROSITE" id="PS51186">
    <property type="entry name" value="GNAT"/>
    <property type="match status" value="1"/>
</dbReference>
<dbReference type="PANTHER" id="PTHR43617:SF2">
    <property type="entry name" value="UPF0039 PROTEIN SLL0451"/>
    <property type="match status" value="1"/>
</dbReference>
<dbReference type="InterPro" id="IPR000182">
    <property type="entry name" value="GNAT_dom"/>
</dbReference>
<feature type="domain" description="N-acetyltransferase" evidence="1">
    <location>
        <begin position="1"/>
        <end position="152"/>
    </location>
</feature>
<dbReference type="Gene3D" id="3.40.630.30">
    <property type="match status" value="1"/>
</dbReference>
<keyword evidence="3" id="KW-0808">Transferase</keyword>
<dbReference type="InterPro" id="IPR050276">
    <property type="entry name" value="MshD_Acetyltransferase"/>
</dbReference>
<dbReference type="RefSeq" id="WP_086958779.1">
    <property type="nucleotide sequence ID" value="NZ_AP018046.1"/>
</dbReference>
<reference evidence="3 5" key="3">
    <citation type="submission" date="2020-09" db="EMBL/GenBank/DDBJ databases">
        <title>Complete, closed and curated genome sequences of Photobacterium damselae subsp. piscicida isolates from Australia indicate localised evolution and additional plasmid-borne pathogenicity mechanisms.</title>
        <authorList>
            <person name="Baseggio L."/>
            <person name="Silayeva O."/>
            <person name="Buller N."/>
            <person name="Landos M."/>
            <person name="Engelstaedter J."/>
            <person name="Barnes A.C."/>
        </authorList>
    </citation>
    <scope>NUCLEOTIDE SEQUENCE [LARGE SCALE GENOMIC DNA]</scope>
    <source>
        <strain evidence="3 5">AS-16-0540-1</strain>
    </source>
</reference>